<evidence type="ECO:0000313" key="2">
    <source>
        <dbReference type="EMBL" id="KIM58120.1"/>
    </source>
</evidence>
<evidence type="ECO:0000256" key="1">
    <source>
        <dbReference type="SAM" id="Phobius"/>
    </source>
</evidence>
<evidence type="ECO:0000313" key="3">
    <source>
        <dbReference type="Proteomes" id="UP000053989"/>
    </source>
</evidence>
<sequence length="96" mass="11165">MQRCLYQTVITVPFSILYRVTDIWNERTSTIFLEVFSCMSGLCFLSTMSLGIYTHRERIVSEATTHPRAPFPGLWTHLCPSVQLMIPTFDTIVYHF</sequence>
<reference evidence="2 3" key="1">
    <citation type="submission" date="2014-04" db="EMBL/GenBank/DDBJ databases">
        <authorList>
            <consortium name="DOE Joint Genome Institute"/>
            <person name="Kuo A."/>
            <person name="Kohler A."/>
            <person name="Nagy L.G."/>
            <person name="Floudas D."/>
            <person name="Copeland A."/>
            <person name="Barry K.W."/>
            <person name="Cichocki N."/>
            <person name="Veneault-Fourrey C."/>
            <person name="LaButti K."/>
            <person name="Lindquist E.A."/>
            <person name="Lipzen A."/>
            <person name="Lundell T."/>
            <person name="Morin E."/>
            <person name="Murat C."/>
            <person name="Sun H."/>
            <person name="Tunlid A."/>
            <person name="Henrissat B."/>
            <person name="Grigoriev I.V."/>
            <person name="Hibbett D.S."/>
            <person name="Martin F."/>
            <person name="Nordberg H.P."/>
            <person name="Cantor M.N."/>
            <person name="Hua S.X."/>
        </authorList>
    </citation>
    <scope>NUCLEOTIDE SEQUENCE [LARGE SCALE GENOMIC DNA]</scope>
    <source>
        <strain evidence="2 3">Foug A</strain>
    </source>
</reference>
<dbReference type="EMBL" id="KN822090">
    <property type="protein sequence ID" value="KIM58120.1"/>
    <property type="molecule type" value="Genomic_DNA"/>
</dbReference>
<dbReference type="AlphaFoldDB" id="A0A0C3DBQ4"/>
<dbReference type="InParanoid" id="A0A0C3DBQ4"/>
<proteinExistence type="predicted"/>
<keyword evidence="1" id="KW-0812">Transmembrane</keyword>
<dbReference type="HOGENOM" id="CLU_2360995_0_0_1"/>
<keyword evidence="1" id="KW-1133">Transmembrane helix</keyword>
<protein>
    <submittedName>
        <fullName evidence="2">Uncharacterized protein</fullName>
    </submittedName>
</protein>
<feature type="transmembrane region" description="Helical" evidence="1">
    <location>
        <begin position="31"/>
        <end position="53"/>
    </location>
</feature>
<keyword evidence="1" id="KW-0472">Membrane</keyword>
<accession>A0A0C3DBQ4</accession>
<reference evidence="3" key="2">
    <citation type="submission" date="2015-01" db="EMBL/GenBank/DDBJ databases">
        <title>Evolutionary Origins and Diversification of the Mycorrhizal Mutualists.</title>
        <authorList>
            <consortium name="DOE Joint Genome Institute"/>
            <consortium name="Mycorrhizal Genomics Consortium"/>
            <person name="Kohler A."/>
            <person name="Kuo A."/>
            <person name="Nagy L.G."/>
            <person name="Floudas D."/>
            <person name="Copeland A."/>
            <person name="Barry K.W."/>
            <person name="Cichocki N."/>
            <person name="Veneault-Fourrey C."/>
            <person name="LaButti K."/>
            <person name="Lindquist E.A."/>
            <person name="Lipzen A."/>
            <person name="Lundell T."/>
            <person name="Morin E."/>
            <person name="Murat C."/>
            <person name="Riley R."/>
            <person name="Ohm R."/>
            <person name="Sun H."/>
            <person name="Tunlid A."/>
            <person name="Henrissat B."/>
            <person name="Grigoriev I.V."/>
            <person name="Hibbett D.S."/>
            <person name="Martin F."/>
        </authorList>
    </citation>
    <scope>NUCLEOTIDE SEQUENCE [LARGE SCALE GENOMIC DNA]</scope>
    <source>
        <strain evidence="3">Foug A</strain>
    </source>
</reference>
<organism evidence="2 3">
    <name type="scientific">Scleroderma citrinum Foug A</name>
    <dbReference type="NCBI Taxonomy" id="1036808"/>
    <lineage>
        <taxon>Eukaryota</taxon>
        <taxon>Fungi</taxon>
        <taxon>Dikarya</taxon>
        <taxon>Basidiomycota</taxon>
        <taxon>Agaricomycotina</taxon>
        <taxon>Agaricomycetes</taxon>
        <taxon>Agaricomycetidae</taxon>
        <taxon>Boletales</taxon>
        <taxon>Sclerodermatineae</taxon>
        <taxon>Sclerodermataceae</taxon>
        <taxon>Scleroderma</taxon>
    </lineage>
</organism>
<name>A0A0C3DBQ4_9AGAM</name>
<gene>
    <name evidence="2" type="ORF">SCLCIDRAFT_1218874</name>
</gene>
<dbReference type="Proteomes" id="UP000053989">
    <property type="component" value="Unassembled WGS sequence"/>
</dbReference>
<keyword evidence="3" id="KW-1185">Reference proteome</keyword>